<accession>A0A1B6E486</accession>
<proteinExistence type="predicted"/>
<reference evidence="3" key="1">
    <citation type="submission" date="2015-12" db="EMBL/GenBank/DDBJ databases">
        <title>De novo transcriptome assembly of four potential Pierce s Disease insect vectors from Arizona vineyards.</title>
        <authorList>
            <person name="Tassone E.E."/>
        </authorList>
    </citation>
    <scope>NUCLEOTIDE SEQUENCE</scope>
</reference>
<evidence type="ECO:0000256" key="2">
    <source>
        <dbReference type="SAM" id="Phobius"/>
    </source>
</evidence>
<feature type="region of interest" description="Disordered" evidence="1">
    <location>
        <begin position="301"/>
        <end position="321"/>
    </location>
</feature>
<evidence type="ECO:0000256" key="1">
    <source>
        <dbReference type="SAM" id="MobiDB-lite"/>
    </source>
</evidence>
<organism evidence="3">
    <name type="scientific">Clastoptera arizonana</name>
    <name type="common">Arizona spittle bug</name>
    <dbReference type="NCBI Taxonomy" id="38151"/>
    <lineage>
        <taxon>Eukaryota</taxon>
        <taxon>Metazoa</taxon>
        <taxon>Ecdysozoa</taxon>
        <taxon>Arthropoda</taxon>
        <taxon>Hexapoda</taxon>
        <taxon>Insecta</taxon>
        <taxon>Pterygota</taxon>
        <taxon>Neoptera</taxon>
        <taxon>Paraneoptera</taxon>
        <taxon>Hemiptera</taxon>
        <taxon>Auchenorrhyncha</taxon>
        <taxon>Cercopoidea</taxon>
        <taxon>Clastopteridae</taxon>
        <taxon>Clastoptera</taxon>
    </lineage>
</organism>
<feature type="transmembrane region" description="Helical" evidence="2">
    <location>
        <begin position="119"/>
        <end position="143"/>
    </location>
</feature>
<dbReference type="PANTHER" id="PTHR36694:SF11">
    <property type="entry name" value="LP21121P-RELATED"/>
    <property type="match status" value="1"/>
</dbReference>
<dbReference type="AlphaFoldDB" id="A0A1B6E486"/>
<keyword evidence="2" id="KW-0472">Membrane</keyword>
<protein>
    <submittedName>
        <fullName evidence="3">Uncharacterized protein</fullName>
    </submittedName>
</protein>
<feature type="transmembrane region" description="Helical" evidence="2">
    <location>
        <begin position="88"/>
        <end position="112"/>
    </location>
</feature>
<feature type="transmembrane region" description="Helical" evidence="2">
    <location>
        <begin position="155"/>
        <end position="174"/>
    </location>
</feature>
<dbReference type="InterPro" id="IPR031720">
    <property type="entry name" value="DUF4728"/>
</dbReference>
<keyword evidence="2" id="KW-0812">Transmembrane</keyword>
<name>A0A1B6E486_9HEMI</name>
<feature type="compositionally biased region" description="Polar residues" evidence="1">
    <location>
        <begin position="219"/>
        <end position="229"/>
    </location>
</feature>
<sequence>RAVSPPRRSVPDDNEVMLVMAILQSCCCWRSLRKGCYASALYTMLYYSVTALVVAPFLHEERLYLSGNASTPHSASILEPDAISQTTMVFHLILLLCSGAGIFTGLLLIYGIHKDKRYLLIPWIFTVLSTIVLDLIHTVYLAIETVNFNPMTGVVFTVDFFLLCLNVYCLLCVVSQYQEYKAGRGTAALDVQKVPPVRYTTQPTGTSCLSTRRPATYHDTPTQSPTVAHSSLPGDSESILSKASRKHVQFGDDQSPGDTGDFLHANWKQNQHSSDIEIGGAEDTKIRWSATDNTVSRMVDTDPLIHPVSPSSPSGPFFENK</sequence>
<dbReference type="Pfam" id="PF15860">
    <property type="entry name" value="DUF4728"/>
    <property type="match status" value="1"/>
</dbReference>
<feature type="non-terminal residue" evidence="3">
    <location>
        <position position="1"/>
    </location>
</feature>
<evidence type="ECO:0000313" key="3">
    <source>
        <dbReference type="EMBL" id="JAS32724.1"/>
    </source>
</evidence>
<feature type="compositionally biased region" description="Low complexity" evidence="1">
    <location>
        <begin position="307"/>
        <end position="321"/>
    </location>
</feature>
<gene>
    <name evidence="3" type="ORF">g.2720</name>
</gene>
<feature type="transmembrane region" description="Helical" evidence="2">
    <location>
        <begin position="39"/>
        <end position="58"/>
    </location>
</feature>
<dbReference type="EMBL" id="GEDC01004574">
    <property type="protein sequence ID" value="JAS32724.1"/>
    <property type="molecule type" value="Transcribed_RNA"/>
</dbReference>
<dbReference type="PANTHER" id="PTHR36694">
    <property type="entry name" value="PASIFLORA 1, ISOFORM A-RELATED"/>
    <property type="match status" value="1"/>
</dbReference>
<keyword evidence="2" id="KW-1133">Transmembrane helix</keyword>
<feature type="region of interest" description="Disordered" evidence="1">
    <location>
        <begin position="210"/>
        <end position="236"/>
    </location>
</feature>